<feature type="region of interest" description="Disordered" evidence="1">
    <location>
        <begin position="98"/>
        <end position="118"/>
    </location>
</feature>
<evidence type="ECO:0000313" key="3">
    <source>
        <dbReference type="Proteomes" id="UP001285908"/>
    </source>
</evidence>
<reference evidence="2 3" key="1">
    <citation type="journal article" date="2023" name="Mol. Phylogenet. Evol.">
        <title>Genome-scale phylogeny and comparative genomics of the fungal order Sordariales.</title>
        <authorList>
            <person name="Hensen N."/>
            <person name="Bonometti L."/>
            <person name="Westerberg I."/>
            <person name="Brannstrom I.O."/>
            <person name="Guillou S."/>
            <person name="Cros-Aarteil S."/>
            <person name="Calhoun S."/>
            <person name="Haridas S."/>
            <person name="Kuo A."/>
            <person name="Mondo S."/>
            <person name="Pangilinan J."/>
            <person name="Riley R."/>
            <person name="LaButti K."/>
            <person name="Andreopoulos B."/>
            <person name="Lipzen A."/>
            <person name="Chen C."/>
            <person name="Yan M."/>
            <person name="Daum C."/>
            <person name="Ng V."/>
            <person name="Clum A."/>
            <person name="Steindorff A."/>
            <person name="Ohm R.A."/>
            <person name="Martin F."/>
            <person name="Silar P."/>
            <person name="Natvig D.O."/>
            <person name="Lalanne C."/>
            <person name="Gautier V."/>
            <person name="Ament-Velasquez S.L."/>
            <person name="Kruys A."/>
            <person name="Hutchinson M.I."/>
            <person name="Powell A.J."/>
            <person name="Barry K."/>
            <person name="Miller A.N."/>
            <person name="Grigoriev I.V."/>
            <person name="Debuchy R."/>
            <person name="Gladieux P."/>
            <person name="Hiltunen Thoren M."/>
            <person name="Johannesson H."/>
        </authorList>
    </citation>
    <scope>NUCLEOTIDE SEQUENCE [LARGE SCALE GENOMIC DNA]</scope>
    <source>
        <strain evidence="2 3">FGSC 10403</strain>
    </source>
</reference>
<sequence>MAKAHRGDKILNGRTHWQDWDPRFMSAGQRKPDDALVDEPEPRDRLIPVTIKTEAETVSLKTESQPVTVKMETKPANVKTESQPVRIKIEELVTFKTEPDTEGSGITVPSGFEMPTNP</sequence>
<feature type="compositionally biased region" description="Basic and acidic residues" evidence="1">
    <location>
        <begin position="30"/>
        <end position="44"/>
    </location>
</feature>
<dbReference type="Proteomes" id="UP001285908">
    <property type="component" value="Unassembled WGS sequence"/>
</dbReference>
<evidence type="ECO:0000313" key="2">
    <source>
        <dbReference type="EMBL" id="KAK3485738.1"/>
    </source>
</evidence>
<dbReference type="RefSeq" id="XP_062688501.1">
    <property type="nucleotide sequence ID" value="XM_062840375.1"/>
</dbReference>
<evidence type="ECO:0000256" key="1">
    <source>
        <dbReference type="SAM" id="MobiDB-lite"/>
    </source>
</evidence>
<feature type="region of interest" description="Disordered" evidence="1">
    <location>
        <begin position="21"/>
        <end position="44"/>
    </location>
</feature>
<organism evidence="2 3">
    <name type="scientific">Neurospora hispaniola</name>
    <dbReference type="NCBI Taxonomy" id="588809"/>
    <lineage>
        <taxon>Eukaryota</taxon>
        <taxon>Fungi</taxon>
        <taxon>Dikarya</taxon>
        <taxon>Ascomycota</taxon>
        <taxon>Pezizomycotina</taxon>
        <taxon>Sordariomycetes</taxon>
        <taxon>Sordariomycetidae</taxon>
        <taxon>Sordariales</taxon>
        <taxon>Sordariaceae</taxon>
        <taxon>Neurospora</taxon>
    </lineage>
</organism>
<accession>A0AAJ0MM51</accession>
<gene>
    <name evidence="2" type="ORF">B0T23DRAFT_432332</name>
</gene>
<protein>
    <submittedName>
        <fullName evidence="2">Uncharacterized protein</fullName>
    </submittedName>
</protein>
<comment type="caution">
    <text evidence="2">The sequence shown here is derived from an EMBL/GenBank/DDBJ whole genome shotgun (WGS) entry which is preliminary data.</text>
</comment>
<name>A0AAJ0MM51_9PEZI</name>
<dbReference type="AlphaFoldDB" id="A0AAJ0MM51"/>
<dbReference type="EMBL" id="JAULSX010000009">
    <property type="protein sequence ID" value="KAK3485738.1"/>
    <property type="molecule type" value="Genomic_DNA"/>
</dbReference>
<dbReference type="GeneID" id="87877997"/>
<proteinExistence type="predicted"/>
<keyword evidence="3" id="KW-1185">Reference proteome</keyword>